<dbReference type="Proteomes" id="UP000320791">
    <property type="component" value="Unassembled WGS sequence"/>
</dbReference>
<organism evidence="9 10">
    <name type="scientific">Corynebacterium canis</name>
    <dbReference type="NCBI Taxonomy" id="679663"/>
    <lineage>
        <taxon>Bacteria</taxon>
        <taxon>Bacillati</taxon>
        <taxon>Actinomycetota</taxon>
        <taxon>Actinomycetes</taxon>
        <taxon>Mycobacteriales</taxon>
        <taxon>Corynebacteriaceae</taxon>
        <taxon>Corynebacterium</taxon>
    </lineage>
</organism>
<evidence type="ECO:0000256" key="4">
    <source>
        <dbReference type="ARBA" id="ARBA00022692"/>
    </source>
</evidence>
<dbReference type="InterPro" id="IPR000515">
    <property type="entry name" value="MetI-like"/>
</dbReference>
<dbReference type="CDD" id="cd06261">
    <property type="entry name" value="TM_PBP2"/>
    <property type="match status" value="1"/>
</dbReference>
<keyword evidence="5 7" id="KW-1133">Transmembrane helix</keyword>
<dbReference type="PROSITE" id="PS50928">
    <property type="entry name" value="ABC_TM1"/>
    <property type="match status" value="1"/>
</dbReference>
<evidence type="ECO:0000313" key="10">
    <source>
        <dbReference type="Proteomes" id="UP000320791"/>
    </source>
</evidence>
<keyword evidence="10" id="KW-1185">Reference proteome</keyword>
<dbReference type="SUPFAM" id="SSF161098">
    <property type="entry name" value="MetI-like"/>
    <property type="match status" value="1"/>
</dbReference>
<keyword evidence="2 7" id="KW-0813">Transport</keyword>
<dbReference type="Pfam" id="PF19300">
    <property type="entry name" value="BPD_transp_1_N"/>
    <property type="match status" value="1"/>
</dbReference>
<feature type="transmembrane region" description="Helical" evidence="7">
    <location>
        <begin position="231"/>
        <end position="253"/>
    </location>
</feature>
<dbReference type="Gene3D" id="1.10.3720.10">
    <property type="entry name" value="MetI-like"/>
    <property type="match status" value="1"/>
</dbReference>
<keyword evidence="4 7" id="KW-0812">Transmembrane</keyword>
<feature type="transmembrane region" description="Helical" evidence="7">
    <location>
        <begin position="173"/>
        <end position="191"/>
    </location>
</feature>
<comment type="caution">
    <text evidence="9">The sequence shown here is derived from an EMBL/GenBank/DDBJ whole genome shotgun (WGS) entry which is preliminary data.</text>
</comment>
<keyword evidence="6 7" id="KW-0472">Membrane</keyword>
<reference evidence="9 10" key="1">
    <citation type="submission" date="2019-08" db="EMBL/GenBank/DDBJ databases">
        <authorList>
            <person name="Lei W."/>
        </authorList>
    </citation>
    <scope>NUCLEOTIDE SEQUENCE [LARGE SCALE GENOMIC DNA]</scope>
    <source>
        <strain evidence="9 10">CCUG 58627</strain>
    </source>
</reference>
<feature type="transmembrane region" description="Helical" evidence="7">
    <location>
        <begin position="130"/>
        <end position="153"/>
    </location>
</feature>
<evidence type="ECO:0000256" key="6">
    <source>
        <dbReference type="ARBA" id="ARBA00023136"/>
    </source>
</evidence>
<evidence type="ECO:0000259" key="8">
    <source>
        <dbReference type="PROSITE" id="PS50928"/>
    </source>
</evidence>
<evidence type="ECO:0000256" key="5">
    <source>
        <dbReference type="ARBA" id="ARBA00022989"/>
    </source>
</evidence>
<proteinExistence type="inferred from homology"/>
<feature type="transmembrane region" description="Helical" evidence="7">
    <location>
        <begin position="7"/>
        <end position="26"/>
    </location>
</feature>
<dbReference type="OrthoDB" id="147639at2"/>
<dbReference type="GO" id="GO:0005886">
    <property type="term" value="C:plasma membrane"/>
    <property type="evidence" value="ECO:0007669"/>
    <property type="project" value="UniProtKB-SubCell"/>
</dbReference>
<comment type="similarity">
    <text evidence="7">Belongs to the binding-protein-dependent transport system permease family.</text>
</comment>
<feature type="transmembrane region" description="Helical" evidence="7">
    <location>
        <begin position="281"/>
        <end position="303"/>
    </location>
</feature>
<feature type="domain" description="ABC transmembrane type-1" evidence="8">
    <location>
        <begin position="91"/>
        <end position="296"/>
    </location>
</feature>
<name>A0A5C5USQ0_9CORY</name>
<feature type="transmembrane region" description="Helical" evidence="7">
    <location>
        <begin position="95"/>
        <end position="118"/>
    </location>
</feature>
<dbReference type="EMBL" id="VOHM01000004">
    <property type="protein sequence ID" value="TWT28590.1"/>
    <property type="molecule type" value="Genomic_DNA"/>
</dbReference>
<dbReference type="PANTHER" id="PTHR43163">
    <property type="entry name" value="DIPEPTIDE TRANSPORT SYSTEM PERMEASE PROTEIN DPPB-RELATED"/>
    <property type="match status" value="1"/>
</dbReference>
<evidence type="ECO:0000256" key="2">
    <source>
        <dbReference type="ARBA" id="ARBA00022448"/>
    </source>
</evidence>
<sequence>MLRIVARFAITLFVASIVIFVMLRVIPGDPAEIALGVTATPELLAAARESLGLDQPLFTQYFAWIGALLTGDFGTSLTNKLDITPLVIDRLQVSLILVGVSMVLALAAAIPLGTWAAVRHQRFDGALITASSQFGIAIPSFLAGILLVSAFAVHLRWLPANGWVPPSYSIKEFLARLILPAIALAAVQGAMMTRYVRASVLEILHEDFMRTARATGLSRAAALIRQGLRNAAIPVITVTGVQMAALVVGAVVVERVFTIPGLGTMLLDAVVTRDLPTVQTVVMVLVFLTLAANLIVDLIAAVVDPRIGKEA</sequence>
<dbReference type="InterPro" id="IPR035906">
    <property type="entry name" value="MetI-like_sf"/>
</dbReference>
<dbReference type="PANTHER" id="PTHR43163:SF6">
    <property type="entry name" value="DIPEPTIDE TRANSPORT SYSTEM PERMEASE PROTEIN DPPB-RELATED"/>
    <property type="match status" value="1"/>
</dbReference>
<accession>A0A5C5USQ0</accession>
<dbReference type="AlphaFoldDB" id="A0A5C5USQ0"/>
<dbReference type="InterPro" id="IPR045621">
    <property type="entry name" value="BPD_transp_1_N"/>
</dbReference>
<evidence type="ECO:0000256" key="3">
    <source>
        <dbReference type="ARBA" id="ARBA00022475"/>
    </source>
</evidence>
<evidence type="ECO:0000313" key="9">
    <source>
        <dbReference type="EMBL" id="TWT28590.1"/>
    </source>
</evidence>
<dbReference type="GO" id="GO:0055085">
    <property type="term" value="P:transmembrane transport"/>
    <property type="evidence" value="ECO:0007669"/>
    <property type="project" value="InterPro"/>
</dbReference>
<evidence type="ECO:0000256" key="7">
    <source>
        <dbReference type="RuleBase" id="RU363032"/>
    </source>
</evidence>
<protein>
    <submittedName>
        <fullName evidence="9">ABC transporter permease</fullName>
    </submittedName>
</protein>
<comment type="subcellular location">
    <subcellularLocation>
        <location evidence="1 7">Cell membrane</location>
        <topology evidence="1 7">Multi-pass membrane protein</topology>
    </subcellularLocation>
</comment>
<evidence type="ECO:0000256" key="1">
    <source>
        <dbReference type="ARBA" id="ARBA00004651"/>
    </source>
</evidence>
<gene>
    <name evidence="9" type="ORF">FRX94_02745</name>
</gene>
<dbReference type="RefSeq" id="WP_146323676.1">
    <property type="nucleotide sequence ID" value="NZ_BAABLR010000014.1"/>
</dbReference>
<keyword evidence="3" id="KW-1003">Cell membrane</keyword>
<dbReference type="Pfam" id="PF00528">
    <property type="entry name" value="BPD_transp_1"/>
    <property type="match status" value="1"/>
</dbReference>